<gene>
    <name evidence="7" type="ORF">AX018_1001116</name>
</gene>
<evidence type="ECO:0000256" key="2">
    <source>
        <dbReference type="ARBA" id="ARBA00023015"/>
    </source>
</evidence>
<proteinExistence type="inferred from homology"/>
<organism evidence="7 8">
    <name type="scientific">Paracidovorax anthurii</name>
    <dbReference type="NCBI Taxonomy" id="78229"/>
    <lineage>
        <taxon>Bacteria</taxon>
        <taxon>Pseudomonadati</taxon>
        <taxon>Pseudomonadota</taxon>
        <taxon>Betaproteobacteria</taxon>
        <taxon>Burkholderiales</taxon>
        <taxon>Comamonadaceae</taxon>
        <taxon>Paracidovorax</taxon>
    </lineage>
</organism>
<comment type="caution">
    <text evidence="7">The sequence shown here is derived from an EMBL/GenBank/DDBJ whole genome shotgun (WGS) entry which is preliminary data.</text>
</comment>
<dbReference type="GO" id="GO:0003700">
    <property type="term" value="F:DNA-binding transcription factor activity"/>
    <property type="evidence" value="ECO:0007669"/>
    <property type="project" value="InterPro"/>
</dbReference>
<evidence type="ECO:0000313" key="8">
    <source>
        <dbReference type="Proteomes" id="UP000248856"/>
    </source>
</evidence>
<keyword evidence="8" id="KW-1185">Reference proteome</keyword>
<dbReference type="GO" id="GO:0006351">
    <property type="term" value="P:DNA-templated transcription"/>
    <property type="evidence" value="ECO:0007669"/>
    <property type="project" value="TreeGrafter"/>
</dbReference>
<keyword evidence="3" id="KW-0238">DNA-binding</keyword>
<dbReference type="InterPro" id="IPR036390">
    <property type="entry name" value="WH_DNA-bd_sf"/>
</dbReference>
<dbReference type="SUPFAM" id="SSF53850">
    <property type="entry name" value="Periplasmic binding protein-like II"/>
    <property type="match status" value="1"/>
</dbReference>
<sequence>MDPFQRMQVFARVAELASFTQAAQALALPKASVSTAVQSLETELGTRLLHRTTRRVQLTQDGQAYYERCKDLLADVDELQSMFQHADGASLRGRVRIDMSTGMARNVVVPHLPQLLARHPALELELSSTERRVDVVREGFDCVLRTGAVVDSSLVARPLGEARLANCVSPAYLRRYGMPESLADLAGHRLVHFVNTLGARSTGFEARVDGALVLTPMQGAVTVNNAEAYIAGCLAGLGIIQVPRLGVVDLLARGELVEVLPGLAAPAMPLTLLYANRRNLPRRVRYVMDWLAEVVATHLGAREAAQGAPAPPGRSPVKRSPTGGRG</sequence>
<dbReference type="CDD" id="cd08472">
    <property type="entry name" value="PBP2_CrgA_like_3"/>
    <property type="match status" value="1"/>
</dbReference>
<feature type="domain" description="HTH lysR-type" evidence="6">
    <location>
        <begin position="1"/>
        <end position="59"/>
    </location>
</feature>
<name>A0A328ZK47_9BURK</name>
<dbReference type="EMBL" id="QLTA01000001">
    <property type="protein sequence ID" value="RAR86530.1"/>
    <property type="molecule type" value="Genomic_DNA"/>
</dbReference>
<reference evidence="7 8" key="1">
    <citation type="submission" date="2018-06" db="EMBL/GenBank/DDBJ databases">
        <title>Genomic Encyclopedia of Archaeal and Bacterial Type Strains, Phase II (KMG-II): from individual species to whole genera.</title>
        <authorList>
            <person name="Goeker M."/>
        </authorList>
    </citation>
    <scope>NUCLEOTIDE SEQUENCE [LARGE SCALE GENOMIC DNA]</scope>
    <source>
        <strain evidence="7 8">CFPB 3232</strain>
    </source>
</reference>
<dbReference type="GO" id="GO:0043565">
    <property type="term" value="F:sequence-specific DNA binding"/>
    <property type="evidence" value="ECO:0007669"/>
    <property type="project" value="TreeGrafter"/>
</dbReference>
<dbReference type="InterPro" id="IPR000847">
    <property type="entry name" value="LysR_HTH_N"/>
</dbReference>
<dbReference type="PANTHER" id="PTHR30537">
    <property type="entry name" value="HTH-TYPE TRANSCRIPTIONAL REGULATOR"/>
    <property type="match status" value="1"/>
</dbReference>
<dbReference type="InterPro" id="IPR005119">
    <property type="entry name" value="LysR_subst-bd"/>
</dbReference>
<dbReference type="Pfam" id="PF00126">
    <property type="entry name" value="HTH_1"/>
    <property type="match status" value="1"/>
</dbReference>
<dbReference type="Proteomes" id="UP000248856">
    <property type="component" value="Unassembled WGS sequence"/>
</dbReference>
<dbReference type="RefSeq" id="WP_111875316.1">
    <property type="nucleotide sequence ID" value="NZ_CBCSGC010000119.1"/>
</dbReference>
<protein>
    <submittedName>
        <fullName evidence="7">LysR family transcriptional regulator</fullName>
    </submittedName>
</protein>
<dbReference type="AlphaFoldDB" id="A0A328ZK47"/>
<dbReference type="PROSITE" id="PS50931">
    <property type="entry name" value="HTH_LYSR"/>
    <property type="match status" value="1"/>
</dbReference>
<dbReference type="Pfam" id="PF03466">
    <property type="entry name" value="LysR_substrate"/>
    <property type="match status" value="1"/>
</dbReference>
<dbReference type="Gene3D" id="1.10.10.10">
    <property type="entry name" value="Winged helix-like DNA-binding domain superfamily/Winged helix DNA-binding domain"/>
    <property type="match status" value="1"/>
</dbReference>
<comment type="similarity">
    <text evidence="1">Belongs to the LysR transcriptional regulatory family.</text>
</comment>
<evidence type="ECO:0000256" key="4">
    <source>
        <dbReference type="ARBA" id="ARBA00023163"/>
    </source>
</evidence>
<accession>A0A328ZK47</accession>
<evidence type="ECO:0000259" key="6">
    <source>
        <dbReference type="PROSITE" id="PS50931"/>
    </source>
</evidence>
<dbReference type="SUPFAM" id="SSF46785">
    <property type="entry name" value="Winged helix' DNA-binding domain"/>
    <property type="match status" value="1"/>
</dbReference>
<evidence type="ECO:0000313" key="7">
    <source>
        <dbReference type="EMBL" id="RAR86530.1"/>
    </source>
</evidence>
<dbReference type="FunFam" id="1.10.10.10:FF:000001">
    <property type="entry name" value="LysR family transcriptional regulator"/>
    <property type="match status" value="1"/>
</dbReference>
<evidence type="ECO:0000256" key="5">
    <source>
        <dbReference type="SAM" id="MobiDB-lite"/>
    </source>
</evidence>
<evidence type="ECO:0000256" key="1">
    <source>
        <dbReference type="ARBA" id="ARBA00009437"/>
    </source>
</evidence>
<feature type="region of interest" description="Disordered" evidence="5">
    <location>
        <begin position="303"/>
        <end position="326"/>
    </location>
</feature>
<dbReference type="InterPro" id="IPR036388">
    <property type="entry name" value="WH-like_DNA-bd_sf"/>
</dbReference>
<dbReference type="Gene3D" id="3.40.190.290">
    <property type="match status" value="1"/>
</dbReference>
<dbReference type="InterPro" id="IPR058163">
    <property type="entry name" value="LysR-type_TF_proteobact-type"/>
</dbReference>
<dbReference type="PANTHER" id="PTHR30537:SF72">
    <property type="entry name" value="LYSR FAMILY TRANSCRIPTIONAL REGULATOR"/>
    <property type="match status" value="1"/>
</dbReference>
<evidence type="ECO:0000256" key="3">
    <source>
        <dbReference type="ARBA" id="ARBA00023125"/>
    </source>
</evidence>
<keyword evidence="2" id="KW-0805">Transcription regulation</keyword>
<dbReference type="OrthoDB" id="9076738at2"/>
<keyword evidence="4" id="KW-0804">Transcription</keyword>